<organism evidence="5 6">
    <name type="scientific">Palleronia abyssalis</name>
    <dbReference type="NCBI Taxonomy" id="1501240"/>
    <lineage>
        <taxon>Bacteria</taxon>
        <taxon>Pseudomonadati</taxon>
        <taxon>Pseudomonadota</taxon>
        <taxon>Alphaproteobacteria</taxon>
        <taxon>Rhodobacterales</taxon>
        <taxon>Roseobacteraceae</taxon>
        <taxon>Palleronia</taxon>
    </lineage>
</organism>
<dbReference type="AlphaFoldDB" id="A0A2R8C178"/>
<dbReference type="InterPro" id="IPR020845">
    <property type="entry name" value="AMP-binding_CS"/>
</dbReference>
<dbReference type="GO" id="GO:0031956">
    <property type="term" value="F:medium-chain fatty acid-CoA ligase activity"/>
    <property type="evidence" value="ECO:0007669"/>
    <property type="project" value="TreeGrafter"/>
</dbReference>
<dbReference type="EC" id="6.2.1.41" evidence="5"/>
<feature type="domain" description="AMP-dependent synthetase/ligase" evidence="3">
    <location>
        <begin position="27"/>
        <end position="414"/>
    </location>
</feature>
<evidence type="ECO:0000259" key="3">
    <source>
        <dbReference type="Pfam" id="PF00501"/>
    </source>
</evidence>
<evidence type="ECO:0000256" key="1">
    <source>
        <dbReference type="ARBA" id="ARBA00006432"/>
    </source>
</evidence>
<evidence type="ECO:0000313" key="5">
    <source>
        <dbReference type="EMBL" id="SPJ26056.1"/>
    </source>
</evidence>
<dbReference type="InterPro" id="IPR000873">
    <property type="entry name" value="AMP-dep_synth/lig_dom"/>
</dbReference>
<evidence type="ECO:0000313" key="6">
    <source>
        <dbReference type="Proteomes" id="UP000244912"/>
    </source>
</evidence>
<reference evidence="5 6" key="1">
    <citation type="submission" date="2018-03" db="EMBL/GenBank/DDBJ databases">
        <authorList>
            <person name="Keele B.F."/>
        </authorList>
    </citation>
    <scope>NUCLEOTIDE SEQUENCE [LARGE SCALE GENOMIC DNA]</scope>
    <source>
        <strain evidence="5 6">CECT 8504</strain>
    </source>
</reference>
<dbReference type="GO" id="GO:0006631">
    <property type="term" value="P:fatty acid metabolic process"/>
    <property type="evidence" value="ECO:0007669"/>
    <property type="project" value="TreeGrafter"/>
</dbReference>
<sequence length="549" mass="59965">MATVGGTTMLDFKTFTAVTTIGDLLLRTASVYPEKDAIVFPDRRLTFAELNANVMNRACGLHDLGVGPGDHVGMLLPSCIEAVEYFFAIALLGAVSVPINARYRSTELSFVIENADLKAVVTQGKVTEGLDFVARLTQAFPSLADQPADADLGLAEAPLLKRIILTGDDAGNGFTSGKAFRAAAKTTSDDQIHAIRNRVRVVDTALMLYTSGTTSRPKGCMISHESLIRTGQAMAKRYEMTDRDVFWSPLPMYHIGAMFPLCAAYSVGSTYLSMQYFDAGVALEMIEAEKATVTYPSFGTFIGDMIYHEDFAKRDLSSIRIMNSNMAMQPASFAKAIQEKIPNAIQVGTFGMTETSGTVTTSFPTDTYEERTRRLGKPFDGLEVKIVHPETGPCGPDEIGEICVRGFSIFTAYYKDPDKTDEAKRDGWFHTGDLGAFDSDGSLMFHGRLKDMLKVGGENVAAQEIEAMVTGHAAVKLCQVVGKPDPRLQEVPVAFVELVPGSDVAPDDIIAFCKDKIASFKVPREVRFVSEWPMSSSKIQKFKLKEMLD</sequence>
<dbReference type="Pfam" id="PF13193">
    <property type="entry name" value="AMP-binding_C"/>
    <property type="match status" value="1"/>
</dbReference>
<keyword evidence="2 5" id="KW-0436">Ligase</keyword>
<gene>
    <name evidence="5" type="primary">fadD3_2</name>
    <name evidence="5" type="ORF">PAA8504_03912</name>
</gene>
<feature type="domain" description="AMP-binding enzyme C-terminal" evidence="4">
    <location>
        <begin position="464"/>
        <end position="537"/>
    </location>
</feature>
<name>A0A2R8C178_9RHOB</name>
<dbReference type="PANTHER" id="PTHR43201:SF5">
    <property type="entry name" value="MEDIUM-CHAIN ACYL-COA LIGASE ACSF2, MITOCHONDRIAL"/>
    <property type="match status" value="1"/>
</dbReference>
<dbReference type="Gene3D" id="3.40.50.12780">
    <property type="entry name" value="N-terminal domain of ligase-like"/>
    <property type="match status" value="1"/>
</dbReference>
<dbReference type="InterPro" id="IPR025110">
    <property type="entry name" value="AMP-bd_C"/>
</dbReference>
<dbReference type="PANTHER" id="PTHR43201">
    <property type="entry name" value="ACYL-COA SYNTHETASE"/>
    <property type="match status" value="1"/>
</dbReference>
<dbReference type="Proteomes" id="UP000244912">
    <property type="component" value="Unassembled WGS sequence"/>
</dbReference>
<dbReference type="EMBL" id="ONZF01000013">
    <property type="protein sequence ID" value="SPJ26056.1"/>
    <property type="molecule type" value="Genomic_DNA"/>
</dbReference>
<proteinExistence type="inferred from homology"/>
<dbReference type="Pfam" id="PF00501">
    <property type="entry name" value="AMP-binding"/>
    <property type="match status" value="1"/>
</dbReference>
<dbReference type="Gene3D" id="3.30.300.30">
    <property type="match status" value="1"/>
</dbReference>
<evidence type="ECO:0000256" key="2">
    <source>
        <dbReference type="ARBA" id="ARBA00022598"/>
    </source>
</evidence>
<keyword evidence="6" id="KW-1185">Reference proteome</keyword>
<accession>A0A2R8C178</accession>
<protein>
    <submittedName>
        <fullName evidence="5">3-[(3aS,4S,7aS)-7a-methyl-1, 5-dioxo-octahydro-1H-inden-4-yl]propanoyl:CoA ligase</fullName>
        <ecNumber evidence="5">6.2.1.41</ecNumber>
    </submittedName>
</protein>
<dbReference type="PROSITE" id="PS00455">
    <property type="entry name" value="AMP_BINDING"/>
    <property type="match status" value="1"/>
</dbReference>
<evidence type="ECO:0000259" key="4">
    <source>
        <dbReference type="Pfam" id="PF13193"/>
    </source>
</evidence>
<dbReference type="SUPFAM" id="SSF56801">
    <property type="entry name" value="Acetyl-CoA synthetase-like"/>
    <property type="match status" value="1"/>
</dbReference>
<dbReference type="InterPro" id="IPR042099">
    <property type="entry name" value="ANL_N_sf"/>
</dbReference>
<dbReference type="InterPro" id="IPR045851">
    <property type="entry name" value="AMP-bd_C_sf"/>
</dbReference>
<comment type="similarity">
    <text evidence="1">Belongs to the ATP-dependent AMP-binding enzyme family.</text>
</comment>